<dbReference type="PANTHER" id="PTHR24421">
    <property type="entry name" value="NITRATE/NITRITE SENSOR PROTEIN NARX-RELATED"/>
    <property type="match status" value="1"/>
</dbReference>
<dbReference type="Proteomes" id="UP000189004">
    <property type="component" value="Unassembled WGS sequence"/>
</dbReference>
<protein>
    <recommendedName>
        <fullName evidence="2">histidine kinase</fullName>
        <ecNumber evidence="2">2.7.13.3</ecNumber>
    </recommendedName>
</protein>
<dbReference type="STRING" id="501010.NOSIN_22550"/>
<evidence type="ECO:0000256" key="5">
    <source>
        <dbReference type="ARBA" id="ARBA00022741"/>
    </source>
</evidence>
<name>A0A1V3C9F0_9ACTN</name>
<organism evidence="11 12">
    <name type="scientific">Nocardiopsis sinuspersici</name>
    <dbReference type="NCBI Taxonomy" id="501010"/>
    <lineage>
        <taxon>Bacteria</taxon>
        <taxon>Bacillati</taxon>
        <taxon>Actinomycetota</taxon>
        <taxon>Actinomycetes</taxon>
        <taxon>Streptosporangiales</taxon>
        <taxon>Nocardiopsidaceae</taxon>
        <taxon>Nocardiopsis</taxon>
    </lineage>
</organism>
<feature type="transmembrane region" description="Helical" evidence="9">
    <location>
        <begin position="20"/>
        <end position="45"/>
    </location>
</feature>
<keyword evidence="9" id="KW-0472">Membrane</keyword>
<evidence type="ECO:0000256" key="9">
    <source>
        <dbReference type="SAM" id="Phobius"/>
    </source>
</evidence>
<dbReference type="GO" id="GO:0016020">
    <property type="term" value="C:membrane"/>
    <property type="evidence" value="ECO:0007669"/>
    <property type="project" value="InterPro"/>
</dbReference>
<keyword evidence="9" id="KW-1133">Transmembrane helix</keyword>
<dbReference type="GO" id="GO:0005524">
    <property type="term" value="F:ATP binding"/>
    <property type="evidence" value="ECO:0007669"/>
    <property type="project" value="UniProtKB-KW"/>
</dbReference>
<keyword evidence="6 11" id="KW-0418">Kinase</keyword>
<keyword evidence="5" id="KW-0547">Nucleotide-binding</keyword>
<keyword evidence="3" id="KW-0597">Phosphoprotein</keyword>
<evidence type="ECO:0000256" key="4">
    <source>
        <dbReference type="ARBA" id="ARBA00022679"/>
    </source>
</evidence>
<evidence type="ECO:0000256" key="8">
    <source>
        <dbReference type="ARBA" id="ARBA00023012"/>
    </source>
</evidence>
<dbReference type="EMBL" id="MCOK01000001">
    <property type="protein sequence ID" value="OOC57387.1"/>
    <property type="molecule type" value="Genomic_DNA"/>
</dbReference>
<keyword evidence="12" id="KW-1185">Reference proteome</keyword>
<feature type="transmembrane region" description="Helical" evidence="9">
    <location>
        <begin position="142"/>
        <end position="165"/>
    </location>
</feature>
<evidence type="ECO:0000256" key="1">
    <source>
        <dbReference type="ARBA" id="ARBA00000085"/>
    </source>
</evidence>
<dbReference type="InterPro" id="IPR036890">
    <property type="entry name" value="HATPase_C_sf"/>
</dbReference>
<comment type="catalytic activity">
    <reaction evidence="1">
        <text>ATP + protein L-histidine = ADP + protein N-phospho-L-histidine.</text>
        <dbReference type="EC" id="2.7.13.3"/>
    </reaction>
</comment>
<dbReference type="Pfam" id="PF07730">
    <property type="entry name" value="HisKA_3"/>
    <property type="match status" value="1"/>
</dbReference>
<gene>
    <name evidence="11" type="ORF">NOSIN_22550</name>
</gene>
<dbReference type="EC" id="2.7.13.3" evidence="2"/>
<keyword evidence="8" id="KW-0902">Two-component regulatory system</keyword>
<feature type="domain" description="Histidine kinase/HSP90-like ATPase" evidence="10">
    <location>
        <begin position="305"/>
        <end position="395"/>
    </location>
</feature>
<dbReference type="SMART" id="SM00387">
    <property type="entry name" value="HATPase_c"/>
    <property type="match status" value="1"/>
</dbReference>
<keyword evidence="7" id="KW-0067">ATP-binding</keyword>
<accession>A0A1V3C9F0</accession>
<evidence type="ECO:0000313" key="12">
    <source>
        <dbReference type="Proteomes" id="UP000189004"/>
    </source>
</evidence>
<dbReference type="InterPro" id="IPR011712">
    <property type="entry name" value="Sig_transdc_His_kin_sub3_dim/P"/>
</dbReference>
<evidence type="ECO:0000256" key="7">
    <source>
        <dbReference type="ARBA" id="ARBA00022840"/>
    </source>
</evidence>
<dbReference type="Pfam" id="PF02518">
    <property type="entry name" value="HATPase_c"/>
    <property type="match status" value="1"/>
</dbReference>
<dbReference type="InterPro" id="IPR025828">
    <property type="entry name" value="Put_sensor_dom"/>
</dbReference>
<keyword evidence="9" id="KW-0812">Transmembrane</keyword>
<evidence type="ECO:0000256" key="2">
    <source>
        <dbReference type="ARBA" id="ARBA00012438"/>
    </source>
</evidence>
<keyword evidence="4" id="KW-0808">Transferase</keyword>
<dbReference type="InterPro" id="IPR050482">
    <property type="entry name" value="Sensor_HK_TwoCompSys"/>
</dbReference>
<dbReference type="InterPro" id="IPR003594">
    <property type="entry name" value="HATPase_dom"/>
</dbReference>
<comment type="caution">
    <text evidence="11">The sequence shown here is derived from an EMBL/GenBank/DDBJ whole genome shotgun (WGS) entry which is preliminary data.</text>
</comment>
<evidence type="ECO:0000256" key="6">
    <source>
        <dbReference type="ARBA" id="ARBA00022777"/>
    </source>
</evidence>
<dbReference type="CDD" id="cd16917">
    <property type="entry name" value="HATPase_UhpB-NarQ-NarX-like"/>
    <property type="match status" value="1"/>
</dbReference>
<dbReference type="SUPFAM" id="SSF55874">
    <property type="entry name" value="ATPase domain of HSP90 chaperone/DNA topoisomerase II/histidine kinase"/>
    <property type="match status" value="1"/>
</dbReference>
<sequence length="395" mass="42238">MLERAARGTRYVAAAGAGTMRAWLLIGGFLFIQVLVILLVGAPLLRRMAALLERSTERDIRLADAHLGRDSGKSGTPPPRTEFWDSICWSAVNSLAGLACVLTAFVLTVGVAVSLTCPLWWWALPSEIAVSPGGYPVDSWPAALLTPFVGLAYLGLFVFCVPRLATGHALLARRMLTGTDSGRLRTRIAEVTALRQTALEAHGLELRRIERDLHDGTQNRLVAVRMHLGLIERLLTEEPERTRELITVAKDAAEDALRELRGVVRSIYPPILADQGLAMAVTSLASRSAVPCSVDVRGLPRLPAAVETVAYFVVTEALTNVVKHSGATGARVTVREHGGEIAVEVTDDGGGGANEHGGSGLSGIRQRVAAFEGRTRITSPPGGPTTIEVRLPCAF</sequence>
<evidence type="ECO:0000313" key="11">
    <source>
        <dbReference type="EMBL" id="OOC57387.1"/>
    </source>
</evidence>
<feature type="transmembrane region" description="Helical" evidence="9">
    <location>
        <begin position="95"/>
        <end position="122"/>
    </location>
</feature>
<evidence type="ECO:0000256" key="3">
    <source>
        <dbReference type="ARBA" id="ARBA00022553"/>
    </source>
</evidence>
<dbReference type="Pfam" id="PF13796">
    <property type="entry name" value="Sensor"/>
    <property type="match status" value="1"/>
</dbReference>
<proteinExistence type="predicted"/>
<dbReference type="Gene3D" id="1.20.5.1930">
    <property type="match status" value="1"/>
</dbReference>
<reference evidence="12" key="1">
    <citation type="submission" date="2016-08" db="EMBL/GenBank/DDBJ databases">
        <authorList>
            <person name="Tokovenko B."/>
            <person name="Kalinowski J."/>
        </authorList>
    </citation>
    <scope>NUCLEOTIDE SEQUENCE [LARGE SCALE GENOMIC DNA]</scope>
    <source>
        <strain evidence="12">UTMC102</strain>
    </source>
</reference>
<dbReference type="GO" id="GO:0046983">
    <property type="term" value="F:protein dimerization activity"/>
    <property type="evidence" value="ECO:0007669"/>
    <property type="project" value="InterPro"/>
</dbReference>
<dbReference type="GO" id="GO:0000155">
    <property type="term" value="F:phosphorelay sensor kinase activity"/>
    <property type="evidence" value="ECO:0007669"/>
    <property type="project" value="InterPro"/>
</dbReference>
<dbReference type="Gene3D" id="3.30.565.10">
    <property type="entry name" value="Histidine kinase-like ATPase, C-terminal domain"/>
    <property type="match status" value="1"/>
</dbReference>
<dbReference type="AlphaFoldDB" id="A0A1V3C9F0"/>
<evidence type="ECO:0000259" key="10">
    <source>
        <dbReference type="SMART" id="SM00387"/>
    </source>
</evidence>
<dbReference type="PANTHER" id="PTHR24421:SF10">
    <property type="entry name" value="NITRATE_NITRITE SENSOR PROTEIN NARQ"/>
    <property type="match status" value="1"/>
</dbReference>